<dbReference type="EMBL" id="PFAA01000018">
    <property type="protein sequence ID" value="PIT96886.1"/>
    <property type="molecule type" value="Genomic_DNA"/>
</dbReference>
<sequence>MDEKNSINKNRNLTEKSIKNAEIGNFLDGNHLYTFLYKKAEKLSSAIYMVTNFISESEMLRNLLRERSINIFSNIIDLQKMSLKINKSFNINNSDNISLDSTLSFIMEIISLIDIARVSGYISEMNSMILRQEYIDLDVLIKARKEDIESGNISLTKDFFNVPDLYETYALKQELNKDDKIIAENTNIEQKSIRHNKIMPQVSKGHFIKDIKNTRNIAKRQKININIKTSDVRHNSRRNAILELLQKASFITTKDVSNTIHGCSSKTLQRELMALANEGVLEKKGNKRWSVYSLARRLA</sequence>
<protein>
    <recommendedName>
        <fullName evidence="3">HTH deoR-type domain-containing protein</fullName>
    </recommendedName>
</protein>
<accession>A0A2M6WW11</accession>
<evidence type="ECO:0008006" key="3">
    <source>
        <dbReference type="Google" id="ProtNLM"/>
    </source>
</evidence>
<comment type="caution">
    <text evidence="1">The sequence shown here is derived from an EMBL/GenBank/DDBJ whole genome shotgun (WGS) entry which is preliminary data.</text>
</comment>
<dbReference type="AlphaFoldDB" id="A0A2M6WW11"/>
<proteinExistence type="predicted"/>
<organism evidence="1 2">
    <name type="scientific">Candidatus Campbellbacteria bacterium CG10_big_fil_rev_8_21_14_0_10_35_52</name>
    <dbReference type="NCBI Taxonomy" id="1974527"/>
    <lineage>
        <taxon>Bacteria</taxon>
        <taxon>Candidatus Campbelliibacteriota</taxon>
    </lineage>
</organism>
<name>A0A2M6WW11_9BACT</name>
<evidence type="ECO:0000313" key="2">
    <source>
        <dbReference type="Proteomes" id="UP000230481"/>
    </source>
</evidence>
<reference evidence="2" key="1">
    <citation type="submission" date="2017-09" db="EMBL/GenBank/DDBJ databases">
        <title>Depth-based differentiation of microbial function through sediment-hosted aquifers and enrichment of novel symbionts in the deep terrestrial subsurface.</title>
        <authorList>
            <person name="Probst A.J."/>
            <person name="Ladd B."/>
            <person name="Jarett J.K."/>
            <person name="Geller-Mcgrath D.E."/>
            <person name="Sieber C.M.K."/>
            <person name="Emerson J.B."/>
            <person name="Anantharaman K."/>
            <person name="Thomas B.C."/>
            <person name="Malmstrom R."/>
            <person name="Stieglmeier M."/>
            <person name="Klingl A."/>
            <person name="Woyke T."/>
            <person name="Ryan C.M."/>
            <person name="Banfield J.F."/>
        </authorList>
    </citation>
    <scope>NUCLEOTIDE SEQUENCE [LARGE SCALE GENOMIC DNA]</scope>
</reference>
<evidence type="ECO:0000313" key="1">
    <source>
        <dbReference type="EMBL" id="PIT96886.1"/>
    </source>
</evidence>
<dbReference type="Gene3D" id="1.10.10.10">
    <property type="entry name" value="Winged helix-like DNA-binding domain superfamily/Winged helix DNA-binding domain"/>
    <property type="match status" value="1"/>
</dbReference>
<dbReference type="InterPro" id="IPR036388">
    <property type="entry name" value="WH-like_DNA-bd_sf"/>
</dbReference>
<dbReference type="Proteomes" id="UP000230481">
    <property type="component" value="Unassembled WGS sequence"/>
</dbReference>
<gene>
    <name evidence="1" type="ORF">COT82_00790</name>
</gene>